<dbReference type="InterPro" id="IPR012337">
    <property type="entry name" value="RNaseH-like_sf"/>
</dbReference>
<reference evidence="3" key="2">
    <citation type="journal article" date="2007" name="Science">
        <title>Draft genome sequence of the sexually transmitted pathogen Trichomonas vaginalis.</title>
        <authorList>
            <person name="Carlton J.M."/>
            <person name="Hirt R.P."/>
            <person name="Silva J.C."/>
            <person name="Delcher A.L."/>
            <person name="Schatz M."/>
            <person name="Zhao Q."/>
            <person name="Wortman J.R."/>
            <person name="Bidwell S.L."/>
            <person name="Alsmark U.C.M."/>
            <person name="Besteiro S."/>
            <person name="Sicheritz-Ponten T."/>
            <person name="Noel C.J."/>
            <person name="Dacks J.B."/>
            <person name="Foster P.G."/>
            <person name="Simillion C."/>
            <person name="Van de Peer Y."/>
            <person name="Miranda-Saavedra D."/>
            <person name="Barton G.J."/>
            <person name="Westrop G.D."/>
            <person name="Mueller S."/>
            <person name="Dessi D."/>
            <person name="Fiori P.L."/>
            <person name="Ren Q."/>
            <person name="Paulsen I."/>
            <person name="Zhang H."/>
            <person name="Bastida-Corcuera F.D."/>
            <person name="Simoes-Barbosa A."/>
            <person name="Brown M.T."/>
            <person name="Hayes R.D."/>
            <person name="Mukherjee M."/>
            <person name="Okumura C.Y."/>
            <person name="Schneider R."/>
            <person name="Smith A.J."/>
            <person name="Vanacova S."/>
            <person name="Villalvazo M."/>
            <person name="Haas B.J."/>
            <person name="Pertea M."/>
            <person name="Feldblyum T.V."/>
            <person name="Utterback T.R."/>
            <person name="Shu C.L."/>
            <person name="Osoegawa K."/>
            <person name="de Jong P.J."/>
            <person name="Hrdy I."/>
            <person name="Horvathova L."/>
            <person name="Zubacova Z."/>
            <person name="Dolezal P."/>
            <person name="Malik S.B."/>
            <person name="Logsdon J.M. Jr."/>
            <person name="Henze K."/>
            <person name="Gupta A."/>
            <person name="Wang C.C."/>
            <person name="Dunne R.L."/>
            <person name="Upcroft J.A."/>
            <person name="Upcroft P."/>
            <person name="White O."/>
            <person name="Salzberg S.L."/>
            <person name="Tang P."/>
            <person name="Chiu C.-H."/>
            <person name="Lee Y.-S."/>
            <person name="Embley T.M."/>
            <person name="Coombs G.H."/>
            <person name="Mottram J.C."/>
            <person name="Tachezy J."/>
            <person name="Fraser-Liggett C.M."/>
            <person name="Johnson P.J."/>
        </authorList>
    </citation>
    <scope>NUCLEOTIDE SEQUENCE [LARGE SCALE GENOMIC DNA]</scope>
    <source>
        <strain evidence="3">G3</strain>
    </source>
</reference>
<dbReference type="Gene3D" id="3.30.420.10">
    <property type="entry name" value="Ribonuclease H-like superfamily/Ribonuclease H"/>
    <property type="match status" value="1"/>
</dbReference>
<accession>A2HL17</accession>
<dbReference type="VEuPathDB" id="TrichDB:TVAGG3_0116950"/>
<feature type="compositionally biased region" description="Acidic residues" evidence="1">
    <location>
        <begin position="176"/>
        <end position="186"/>
    </location>
</feature>
<dbReference type="PROSITE" id="PS50994">
    <property type="entry name" value="INTEGRASE"/>
    <property type="match status" value="1"/>
</dbReference>
<dbReference type="OrthoDB" id="3863715at2759"/>
<reference evidence="3" key="1">
    <citation type="submission" date="2006-10" db="EMBL/GenBank/DDBJ databases">
        <authorList>
            <person name="Amadeo P."/>
            <person name="Zhao Q."/>
            <person name="Wortman J."/>
            <person name="Fraser-Liggett C."/>
            <person name="Carlton J."/>
        </authorList>
    </citation>
    <scope>NUCLEOTIDE SEQUENCE</scope>
    <source>
        <strain evidence="3">G3</strain>
    </source>
</reference>
<feature type="non-terminal residue" evidence="3">
    <location>
        <position position="341"/>
    </location>
</feature>
<dbReference type="EMBL" id="DS137361">
    <property type="protein sequence ID" value="EAX69900.1"/>
    <property type="molecule type" value="Genomic_DNA"/>
</dbReference>
<dbReference type="InterPro" id="IPR036397">
    <property type="entry name" value="RNaseH_sf"/>
</dbReference>
<gene>
    <name evidence="3" type="ORF">TVAG_532080</name>
</gene>
<keyword evidence="4" id="KW-1185">Reference proteome</keyword>
<dbReference type="Pfam" id="PF00665">
    <property type="entry name" value="rve"/>
    <property type="match status" value="1"/>
</dbReference>
<evidence type="ECO:0000313" key="3">
    <source>
        <dbReference type="EMBL" id="EAX69900.1"/>
    </source>
</evidence>
<name>A2HL17_TRIV3</name>
<dbReference type="SUPFAM" id="SSF53098">
    <property type="entry name" value="Ribonuclease H-like"/>
    <property type="match status" value="1"/>
</dbReference>
<evidence type="ECO:0000259" key="2">
    <source>
        <dbReference type="PROSITE" id="PS50994"/>
    </source>
</evidence>
<evidence type="ECO:0000256" key="1">
    <source>
        <dbReference type="SAM" id="MobiDB-lite"/>
    </source>
</evidence>
<dbReference type="VEuPathDB" id="TrichDB:TVAG_532080"/>
<dbReference type="InParanoid" id="A2HL17"/>
<feature type="compositionally biased region" description="Low complexity" evidence="1">
    <location>
        <begin position="134"/>
        <end position="160"/>
    </location>
</feature>
<proteinExistence type="predicted"/>
<feature type="domain" description="Integrase catalytic" evidence="2">
    <location>
        <begin position="227"/>
        <end position="341"/>
    </location>
</feature>
<evidence type="ECO:0000313" key="4">
    <source>
        <dbReference type="Proteomes" id="UP000001542"/>
    </source>
</evidence>
<sequence>MSGRIFDLIDLEWLNQANQQIQSGINVETVLQNVPLTDGRILPTISHKTFKNALNFNQIEIPKLRTGPKPKDPPQELINTVQNLHNKVQKIGISRAFGRIITDRQMILESQMQNQQNIQIHFPIPQLSQRNQNSEFDYSSPDVSSSSEQLSSEISSNSDDSSAEELFSSSPNSIDTESDINSEDDPYSIRTNTTSTFEKTTDYFDRKLLNIQFSERTVNKCFKLLNLAQPPKNSKAKGQTKYEAFYVNEIWHVDIHFLNHRQGEYLYAVIDDKSRKILAWSHLETKEAAQTSRVIQQCFDVYGKPFAIWSDNGLENYGVFKNLLKNANVESITIIPHCPYM</sequence>
<feature type="region of interest" description="Disordered" evidence="1">
    <location>
        <begin position="132"/>
        <end position="191"/>
    </location>
</feature>
<dbReference type="InterPro" id="IPR001584">
    <property type="entry name" value="Integrase_cat-core"/>
</dbReference>
<dbReference type="GO" id="GO:0003676">
    <property type="term" value="F:nucleic acid binding"/>
    <property type="evidence" value="ECO:0007669"/>
    <property type="project" value="InterPro"/>
</dbReference>
<dbReference type="VEuPathDB" id="TrichDB:TVAGG3_0126380"/>
<organism evidence="3 4">
    <name type="scientific">Trichomonas vaginalis (strain ATCC PRA-98 / G3)</name>
    <dbReference type="NCBI Taxonomy" id="412133"/>
    <lineage>
        <taxon>Eukaryota</taxon>
        <taxon>Metamonada</taxon>
        <taxon>Parabasalia</taxon>
        <taxon>Trichomonadida</taxon>
        <taxon>Trichomonadidae</taxon>
        <taxon>Trichomonas</taxon>
    </lineage>
</organism>
<dbReference type="GO" id="GO:0015074">
    <property type="term" value="P:DNA integration"/>
    <property type="evidence" value="ECO:0007669"/>
    <property type="project" value="InterPro"/>
</dbReference>
<dbReference type="Proteomes" id="UP000001542">
    <property type="component" value="Unassembled WGS sequence"/>
</dbReference>
<dbReference type="AlphaFoldDB" id="A2HL17"/>
<protein>
    <recommendedName>
        <fullName evidence="2">Integrase catalytic domain-containing protein</fullName>
    </recommendedName>
</protein>